<comment type="subcellular location">
    <subcellularLocation>
        <location evidence="1">Membrane</location>
        <topology evidence="1">Multi-pass membrane protein</topology>
    </subcellularLocation>
</comment>
<dbReference type="GO" id="GO:0005886">
    <property type="term" value="C:plasma membrane"/>
    <property type="evidence" value="ECO:0007669"/>
    <property type="project" value="TreeGrafter"/>
</dbReference>
<dbReference type="EMBL" id="KV453910">
    <property type="protein sequence ID" value="ODV81091.1"/>
    <property type="molecule type" value="Genomic_DNA"/>
</dbReference>
<dbReference type="STRING" id="984487.A0A1E4SNI8"/>
<dbReference type="AlphaFoldDB" id="A0A1E4SNI8"/>
<name>A0A1E4SNI8_9ASCO</name>
<proteinExistence type="inferred from homology"/>
<reference evidence="10" key="1">
    <citation type="submission" date="2016-05" db="EMBL/GenBank/DDBJ databases">
        <title>Comparative genomics of biotechnologically important yeasts.</title>
        <authorList>
            <consortium name="DOE Joint Genome Institute"/>
            <person name="Riley R."/>
            <person name="Haridas S."/>
            <person name="Wolfe K.H."/>
            <person name="Lopes M.R."/>
            <person name="Hittinger C.T."/>
            <person name="Goker M."/>
            <person name="Salamov A."/>
            <person name="Wisecaver J."/>
            <person name="Long T.M."/>
            <person name="Aerts A.L."/>
            <person name="Barry K."/>
            <person name="Choi C."/>
            <person name="Clum A."/>
            <person name="Coughlan A.Y."/>
            <person name="Deshpande S."/>
            <person name="Douglass A.P."/>
            <person name="Hanson S.J."/>
            <person name="Klenk H.-P."/>
            <person name="Labutti K."/>
            <person name="Lapidus A."/>
            <person name="Lindquist E."/>
            <person name="Lipzen A."/>
            <person name="Meier-Kolthoff J.P."/>
            <person name="Ohm R.A."/>
            <person name="Otillar R.P."/>
            <person name="Pangilinan J."/>
            <person name="Peng Y."/>
            <person name="Rokas A."/>
            <person name="Rosa C.A."/>
            <person name="Scheuner C."/>
            <person name="Sibirny A.A."/>
            <person name="Slot J.C."/>
            <person name="Stielow J.B."/>
            <person name="Sun H."/>
            <person name="Kurtzman C.P."/>
            <person name="Blackwell M."/>
            <person name="Grigoriev I.V."/>
            <person name="Jeffries T.W."/>
        </authorList>
    </citation>
    <scope>NUCLEOTIDE SEQUENCE [LARGE SCALE GENOMIC DNA]</scope>
    <source>
        <strain evidence="10">NRRL Y-17324</strain>
    </source>
</reference>
<evidence type="ECO:0000256" key="7">
    <source>
        <dbReference type="SAM" id="Phobius"/>
    </source>
</evidence>
<keyword evidence="5 7" id="KW-0472">Membrane</keyword>
<feature type="transmembrane region" description="Helical" evidence="7">
    <location>
        <begin position="80"/>
        <end position="105"/>
    </location>
</feature>
<dbReference type="GeneID" id="30981529"/>
<evidence type="ECO:0000313" key="10">
    <source>
        <dbReference type="Proteomes" id="UP000094285"/>
    </source>
</evidence>
<feature type="region of interest" description="Disordered" evidence="6">
    <location>
        <begin position="1"/>
        <end position="52"/>
    </location>
</feature>
<evidence type="ECO:0000256" key="2">
    <source>
        <dbReference type="ARBA" id="ARBA00008335"/>
    </source>
</evidence>
<evidence type="ECO:0000313" key="9">
    <source>
        <dbReference type="EMBL" id="ODV81091.1"/>
    </source>
</evidence>
<feature type="transmembrane region" description="Helical" evidence="7">
    <location>
        <begin position="304"/>
        <end position="328"/>
    </location>
</feature>
<dbReference type="Proteomes" id="UP000094285">
    <property type="component" value="Unassembled WGS sequence"/>
</dbReference>
<dbReference type="PANTHER" id="PTHR23501">
    <property type="entry name" value="MAJOR FACILITATOR SUPERFAMILY"/>
    <property type="match status" value="1"/>
</dbReference>
<keyword evidence="3 7" id="KW-0812">Transmembrane</keyword>
<feature type="transmembrane region" description="Helical" evidence="7">
    <location>
        <begin position="277"/>
        <end position="298"/>
    </location>
</feature>
<dbReference type="PROSITE" id="PS50850">
    <property type="entry name" value="MFS"/>
    <property type="match status" value="1"/>
</dbReference>
<dbReference type="InterPro" id="IPR036259">
    <property type="entry name" value="MFS_trans_sf"/>
</dbReference>
<protein>
    <submittedName>
        <fullName evidence="9">MFS general substrate transporter</fullName>
    </submittedName>
</protein>
<keyword evidence="10" id="KW-1185">Reference proteome</keyword>
<evidence type="ECO:0000259" key="8">
    <source>
        <dbReference type="PROSITE" id="PS50850"/>
    </source>
</evidence>
<feature type="domain" description="Major facilitator superfamily (MFS) profile" evidence="8">
    <location>
        <begin position="83"/>
        <end position="537"/>
    </location>
</feature>
<sequence>MQAISEKSQMGAKEPTRISPSKRTKLELAEDKHHSDDMAHDSGPESNDTGLTPIVSRSEKHQLADQLGDAHLNILPLKKLLVCLTALSLGLFISFCDQTGLTIALPQIAKDLNAETSINWAGTSSLLANCVCQVLFGRLADIFGRKNILLTSLGILAVADLICGFVKTGPQFYVFRAFAGIGAGGTQSLTMVMLSDIVTLKQRGKYQGILGAQVGLGNALGPFIMAGFVEHNSWRNFYHMMPALIVMVMLTIWYLIDDRSNSQKLSSVLSRAEKFKKIDYLGLLFSTASLTLLLVPISGGGSTYAWNSTLVIVMFIIGGGCFVGFVLIEWKIPKLPMIPLDLFGRLSLSIILLSNFFFGMAYYGVLYYLPYYLQIVRQLDAIHSSIFVLPLVLPMSIMSIVAGQIISRTGHYKFVIIAGYTVWTLACGLLMVFNKTTNYGVIVVILLLMGSGIGWTFQPTMVAAQALARKAERAVVISARNVLRSFGGAVGVAIASLIVSNSLLKEIDQQGDDSILSSAFLTYMKTHIYTRIDPSGMSRDQVELIKTMYMKSIKNFFILTIPLMGVCLVSNLFVKDNGLQCIDELPEKQVEKVGDKQV</sequence>
<gene>
    <name evidence="9" type="ORF">CANTADRAFT_25349</name>
</gene>
<dbReference type="InterPro" id="IPR020846">
    <property type="entry name" value="MFS_dom"/>
</dbReference>
<dbReference type="Pfam" id="PF07690">
    <property type="entry name" value="MFS_1"/>
    <property type="match status" value="1"/>
</dbReference>
<feature type="transmembrane region" description="Helical" evidence="7">
    <location>
        <begin position="237"/>
        <end position="256"/>
    </location>
</feature>
<feature type="transmembrane region" description="Helical" evidence="7">
    <location>
        <begin position="381"/>
        <end position="402"/>
    </location>
</feature>
<evidence type="ECO:0000256" key="3">
    <source>
        <dbReference type="ARBA" id="ARBA00022692"/>
    </source>
</evidence>
<dbReference type="OrthoDB" id="10021397at2759"/>
<feature type="transmembrane region" description="Helical" evidence="7">
    <location>
        <begin position="206"/>
        <end position="225"/>
    </location>
</feature>
<feature type="transmembrane region" description="Helical" evidence="7">
    <location>
        <begin position="414"/>
        <end position="433"/>
    </location>
</feature>
<dbReference type="SUPFAM" id="SSF103473">
    <property type="entry name" value="MFS general substrate transporter"/>
    <property type="match status" value="1"/>
</dbReference>
<feature type="compositionally biased region" description="Basic and acidic residues" evidence="6">
    <location>
        <begin position="24"/>
        <end position="43"/>
    </location>
</feature>
<evidence type="ECO:0000256" key="5">
    <source>
        <dbReference type="ARBA" id="ARBA00023136"/>
    </source>
</evidence>
<evidence type="ECO:0000256" key="4">
    <source>
        <dbReference type="ARBA" id="ARBA00022989"/>
    </source>
</evidence>
<dbReference type="GO" id="GO:0022857">
    <property type="term" value="F:transmembrane transporter activity"/>
    <property type="evidence" value="ECO:0007669"/>
    <property type="project" value="InterPro"/>
</dbReference>
<dbReference type="PANTHER" id="PTHR23501:SF78">
    <property type="entry name" value="MAJOR FACILITATOR SUPERFAMILY (MFS) PROFILE DOMAIN-CONTAINING PROTEIN-RELATED"/>
    <property type="match status" value="1"/>
</dbReference>
<accession>A0A1E4SNI8</accession>
<evidence type="ECO:0000256" key="6">
    <source>
        <dbReference type="SAM" id="MobiDB-lite"/>
    </source>
</evidence>
<keyword evidence="4 7" id="KW-1133">Transmembrane helix</keyword>
<feature type="transmembrane region" description="Helical" evidence="7">
    <location>
        <begin position="348"/>
        <end position="369"/>
    </location>
</feature>
<evidence type="ECO:0000256" key="1">
    <source>
        <dbReference type="ARBA" id="ARBA00004141"/>
    </source>
</evidence>
<feature type="transmembrane region" description="Helical" evidence="7">
    <location>
        <begin position="148"/>
        <end position="167"/>
    </location>
</feature>
<feature type="transmembrane region" description="Helical" evidence="7">
    <location>
        <begin position="556"/>
        <end position="574"/>
    </location>
</feature>
<dbReference type="Gene3D" id="1.20.1250.20">
    <property type="entry name" value="MFS general substrate transporter like domains"/>
    <property type="match status" value="2"/>
</dbReference>
<dbReference type="InterPro" id="IPR011701">
    <property type="entry name" value="MFS"/>
</dbReference>
<organism evidence="9 10">
    <name type="scientific">Suhomyces tanzawaensis NRRL Y-17324</name>
    <dbReference type="NCBI Taxonomy" id="984487"/>
    <lineage>
        <taxon>Eukaryota</taxon>
        <taxon>Fungi</taxon>
        <taxon>Dikarya</taxon>
        <taxon>Ascomycota</taxon>
        <taxon>Saccharomycotina</taxon>
        <taxon>Pichiomycetes</taxon>
        <taxon>Debaryomycetaceae</taxon>
        <taxon>Suhomyces</taxon>
    </lineage>
</organism>
<feature type="transmembrane region" description="Helical" evidence="7">
    <location>
        <begin position="439"/>
        <end position="457"/>
    </location>
</feature>
<dbReference type="RefSeq" id="XP_020066213.1">
    <property type="nucleotide sequence ID" value="XM_020207392.1"/>
</dbReference>
<feature type="transmembrane region" description="Helical" evidence="7">
    <location>
        <begin position="173"/>
        <end position="194"/>
    </location>
</feature>
<comment type="similarity">
    <text evidence="2">Belongs to the major facilitator superfamily.</text>
</comment>